<proteinExistence type="predicted"/>
<dbReference type="KEGG" id="csol:105361645"/>
<dbReference type="GO" id="GO:0008270">
    <property type="term" value="F:zinc ion binding"/>
    <property type="evidence" value="ECO:0007669"/>
    <property type="project" value="UniProtKB-KW"/>
</dbReference>
<evidence type="ECO:0000256" key="2">
    <source>
        <dbReference type="ARBA" id="ARBA00022771"/>
    </source>
</evidence>
<keyword evidence="1" id="KW-0479">Metal-binding</keyword>
<dbReference type="RefSeq" id="XP_011497198.1">
    <property type="nucleotide sequence ID" value="XM_011498896.1"/>
</dbReference>
<dbReference type="AlphaFoldDB" id="A0AAJ6YFN2"/>
<evidence type="ECO:0000256" key="1">
    <source>
        <dbReference type="ARBA" id="ARBA00022723"/>
    </source>
</evidence>
<name>A0AAJ6YFN2_9HYME</name>
<dbReference type="PANTHER" id="PTHR28069">
    <property type="entry name" value="GH20023P"/>
    <property type="match status" value="1"/>
</dbReference>
<dbReference type="GeneID" id="105361645"/>
<dbReference type="Proteomes" id="UP000695007">
    <property type="component" value="Unplaced"/>
</dbReference>
<dbReference type="Pfam" id="PF20179">
    <property type="entry name" value="MSS51_C"/>
    <property type="match status" value="1"/>
</dbReference>
<dbReference type="PROSITE" id="PS01360">
    <property type="entry name" value="ZF_MYND_1"/>
    <property type="match status" value="1"/>
</dbReference>
<evidence type="ECO:0000259" key="4">
    <source>
        <dbReference type="PROSITE" id="PS01360"/>
    </source>
</evidence>
<protein>
    <submittedName>
        <fullName evidence="6">Uncharacterized protein LOC105361645</fullName>
    </submittedName>
</protein>
<evidence type="ECO:0000313" key="5">
    <source>
        <dbReference type="Proteomes" id="UP000695007"/>
    </source>
</evidence>
<dbReference type="InterPro" id="IPR046824">
    <property type="entry name" value="Mss51-like_C"/>
</dbReference>
<gene>
    <name evidence="6" type="primary">LOC105361645</name>
</gene>
<keyword evidence="2" id="KW-0863">Zinc-finger</keyword>
<keyword evidence="3" id="KW-0862">Zinc</keyword>
<evidence type="ECO:0000313" key="6">
    <source>
        <dbReference type="RefSeq" id="XP_011497198.1"/>
    </source>
</evidence>
<accession>A0AAJ6YFN2</accession>
<dbReference type="PANTHER" id="PTHR28069:SF2">
    <property type="entry name" value="GH20023P"/>
    <property type="match status" value="1"/>
</dbReference>
<organism evidence="5 6">
    <name type="scientific">Ceratosolen solmsi marchali</name>
    <dbReference type="NCBI Taxonomy" id="326594"/>
    <lineage>
        <taxon>Eukaryota</taxon>
        <taxon>Metazoa</taxon>
        <taxon>Ecdysozoa</taxon>
        <taxon>Arthropoda</taxon>
        <taxon>Hexapoda</taxon>
        <taxon>Insecta</taxon>
        <taxon>Pterygota</taxon>
        <taxon>Neoptera</taxon>
        <taxon>Endopterygota</taxon>
        <taxon>Hymenoptera</taxon>
        <taxon>Apocrita</taxon>
        <taxon>Proctotrupomorpha</taxon>
        <taxon>Chalcidoidea</taxon>
        <taxon>Agaonidae</taxon>
        <taxon>Agaoninae</taxon>
        <taxon>Ceratosolen</taxon>
    </lineage>
</organism>
<feature type="domain" description="MYND-type" evidence="4">
    <location>
        <begin position="78"/>
        <end position="117"/>
    </location>
</feature>
<reference evidence="6" key="1">
    <citation type="submission" date="2025-08" db="UniProtKB">
        <authorList>
            <consortium name="RefSeq"/>
        </authorList>
    </citation>
    <scope>IDENTIFICATION</scope>
</reference>
<evidence type="ECO:0000256" key="3">
    <source>
        <dbReference type="ARBA" id="ARBA00022833"/>
    </source>
</evidence>
<sequence length="490" mass="55455">MRRKSKRKSRPNRSVLNASSIEHSILVNEDAENGEKSKLILITDRLCLPPYRNEDSELDVAELQLDIRPRAYFVSGLCYFCSRLCAEPEFPCEGCHMLAYCSPEHRLEDAESHIILCNALAQLGNGHSTTAGSLDGPGYRRLRVELVRAAATALARDLEPREREILLYPKVCRVCRKTECLERCPGCLVVYHCAGEHAVGHEQDCAQFRILGCILETERASGFVAPELPAFPVLQLPENFDRLVRLIFQRDDYERIDCTSYAALSQAATPPLTALFVMGNLPGYASWTAKVIAQRLKTLRIHIIGAELQFECANLTLWEKLFLHLLPHLRSLKLELYGPELRVPSNLAAILEKPPLCGGCRKSGRTLDVVFHCGEFYHEVVSDDVPDLVCLFNPGLYRTTGYANQDTWPRTIEKCCDHGVPIIVTSYTQVELPLDLERIRELREVEIELEPRRNPFASLRPERNFVSDDVAPLIYKNYYVGVVRVTSSTR</sequence>
<dbReference type="SUPFAM" id="SSF144232">
    <property type="entry name" value="HIT/MYND zinc finger-like"/>
    <property type="match status" value="1"/>
</dbReference>
<keyword evidence="5" id="KW-1185">Reference proteome</keyword>
<dbReference type="InterPro" id="IPR002893">
    <property type="entry name" value="Znf_MYND"/>
</dbReference>